<dbReference type="EMBL" id="QFNY01000100">
    <property type="protein sequence ID" value="PZP00990.1"/>
    <property type="molecule type" value="Genomic_DNA"/>
</dbReference>
<evidence type="ECO:0000313" key="2">
    <source>
        <dbReference type="Proteomes" id="UP000249451"/>
    </source>
</evidence>
<evidence type="ECO:0000313" key="1">
    <source>
        <dbReference type="EMBL" id="PZP00990.1"/>
    </source>
</evidence>
<organism evidence="1 2">
    <name type="scientific">Corynebacterium urealyticum</name>
    <dbReference type="NCBI Taxonomy" id="43771"/>
    <lineage>
        <taxon>Bacteria</taxon>
        <taxon>Bacillati</taxon>
        <taxon>Actinomycetota</taxon>
        <taxon>Actinomycetes</taxon>
        <taxon>Mycobacteriales</taxon>
        <taxon>Corynebacteriaceae</taxon>
        <taxon>Corynebacterium</taxon>
    </lineage>
</organism>
<dbReference type="AlphaFoldDB" id="A0A2W5B8S6"/>
<sequence>MDFLQPDLSHRDTDEFKQALRAVEFADSTINRPENCPLEAVASVSLVADALAVVDNKQVSARPMEVALQEEGAWQAMLPLLTYGQWWRIADRMADDYAASMAAAAAIFNTPEEVPTPRVHKRLNRVQRATPMVRHLDGALTTLRMRGHNTLNIARMASVPSAKRMREMYVDAVNEYTAHNKNKPQPEQAVAMSAAARALQGLV</sequence>
<proteinExistence type="predicted"/>
<reference evidence="1 2" key="1">
    <citation type="submission" date="2017-11" db="EMBL/GenBank/DDBJ databases">
        <title>Infants hospitalized years apart are colonized by the same room-sourced microbial strains.</title>
        <authorList>
            <person name="Brooks B."/>
            <person name="Olm M.R."/>
            <person name="Firek B.A."/>
            <person name="Baker R."/>
            <person name="Thomas B.C."/>
            <person name="Morowitz M.J."/>
            <person name="Banfield J.F."/>
        </authorList>
    </citation>
    <scope>NUCLEOTIDE SEQUENCE [LARGE SCALE GENOMIC DNA]</scope>
    <source>
        <strain evidence="1">S2_012_000_R3_87</strain>
    </source>
</reference>
<gene>
    <name evidence="1" type="ORF">DI609_05240</name>
</gene>
<protein>
    <submittedName>
        <fullName evidence="1">Uncharacterized protein</fullName>
    </submittedName>
</protein>
<accession>A0A2W5B8S6</accession>
<comment type="caution">
    <text evidence="1">The sequence shown here is derived from an EMBL/GenBank/DDBJ whole genome shotgun (WGS) entry which is preliminary data.</text>
</comment>
<name>A0A2W5B8S6_9CORY</name>
<dbReference type="Proteomes" id="UP000249451">
    <property type="component" value="Unassembled WGS sequence"/>
</dbReference>